<dbReference type="UniPathway" id="UPA00047">
    <property type="reaction ID" value="UER00055"/>
</dbReference>
<sequence>MDRRLISVIVLNEHGVLSRIVGLFSGRGYNIDSLTVAPIPESEFSRVSIVTSGDERAFEQIIKQLYKLIPVYKIIEADEFVDKELVLVKIPLAENLSGLDAVLKSYNGSIANSDDKHLIIMASDDSVRIDNFIKTMKKYSPTDIVRSGSVIIEVRE</sequence>
<evidence type="ECO:0000313" key="11">
    <source>
        <dbReference type="Proteomes" id="UP000594749"/>
    </source>
</evidence>
<name>A0A7M1LF07_9BACT</name>
<dbReference type="NCBIfam" id="TIGR00119">
    <property type="entry name" value="acolac_sm"/>
    <property type="match status" value="1"/>
</dbReference>
<evidence type="ECO:0000256" key="3">
    <source>
        <dbReference type="ARBA" id="ARBA00006341"/>
    </source>
</evidence>
<keyword evidence="5 8" id="KW-0028">Amino-acid biosynthesis</keyword>
<dbReference type="InterPro" id="IPR039557">
    <property type="entry name" value="AHAS_ACT"/>
</dbReference>
<dbReference type="Pfam" id="PF10369">
    <property type="entry name" value="ALS_ss_C"/>
    <property type="match status" value="1"/>
</dbReference>
<dbReference type="InterPro" id="IPR002912">
    <property type="entry name" value="ACT_dom"/>
</dbReference>
<dbReference type="InterPro" id="IPR027271">
    <property type="entry name" value="Acetolactate_synth/TF_NikR_C"/>
</dbReference>
<comment type="catalytic activity">
    <reaction evidence="7 8">
        <text>2 pyruvate + H(+) = (2S)-2-acetolactate + CO2</text>
        <dbReference type="Rhea" id="RHEA:25249"/>
        <dbReference type="ChEBI" id="CHEBI:15361"/>
        <dbReference type="ChEBI" id="CHEBI:15378"/>
        <dbReference type="ChEBI" id="CHEBI:16526"/>
        <dbReference type="ChEBI" id="CHEBI:58476"/>
        <dbReference type="EC" id="2.2.1.6"/>
    </reaction>
</comment>
<evidence type="ECO:0000256" key="5">
    <source>
        <dbReference type="ARBA" id="ARBA00022605"/>
    </source>
</evidence>
<dbReference type="InterPro" id="IPR004789">
    <property type="entry name" value="Acetalactate_synth_ssu"/>
</dbReference>
<comment type="pathway">
    <text evidence="1 8">Amino-acid biosynthesis; L-isoleucine biosynthesis; L-isoleucine from 2-oxobutanoate: step 1/4.</text>
</comment>
<comment type="pathway">
    <text evidence="2 8">Amino-acid biosynthesis; L-valine biosynthesis; L-valine from pyruvate: step 1/4.</text>
</comment>
<keyword evidence="6 8" id="KW-0100">Branched-chain amino acid biosynthesis</keyword>
<accession>A0A7M1LF07</accession>
<protein>
    <recommendedName>
        <fullName evidence="8">Acetolactate synthase small subunit</fullName>
        <shortName evidence="8">AHAS</shortName>
        <shortName evidence="8">ALS</shortName>
        <ecNumber evidence="8">2.2.1.6</ecNumber>
    </recommendedName>
    <alternativeName>
        <fullName evidence="8">Acetohydroxy-acid synthase small subunit</fullName>
    </alternativeName>
</protein>
<comment type="similarity">
    <text evidence="3 8">Belongs to the acetolactate synthase small subunit family.</text>
</comment>
<keyword evidence="8 10" id="KW-0808">Transferase</keyword>
<evidence type="ECO:0000256" key="6">
    <source>
        <dbReference type="ARBA" id="ARBA00023304"/>
    </source>
</evidence>
<evidence type="ECO:0000259" key="9">
    <source>
        <dbReference type="PROSITE" id="PS51671"/>
    </source>
</evidence>
<evidence type="ECO:0000256" key="7">
    <source>
        <dbReference type="ARBA" id="ARBA00048670"/>
    </source>
</evidence>
<dbReference type="EMBL" id="CP063078">
    <property type="protein sequence ID" value="QOQ87162.1"/>
    <property type="molecule type" value="Genomic_DNA"/>
</dbReference>
<dbReference type="Proteomes" id="UP000594749">
    <property type="component" value="Chromosome"/>
</dbReference>
<proteinExistence type="inferred from homology"/>
<dbReference type="GO" id="GO:0005829">
    <property type="term" value="C:cytosol"/>
    <property type="evidence" value="ECO:0007669"/>
    <property type="project" value="TreeGrafter"/>
</dbReference>
<evidence type="ECO:0000313" key="10">
    <source>
        <dbReference type="EMBL" id="QOQ87162.1"/>
    </source>
</evidence>
<dbReference type="PANTHER" id="PTHR30239">
    <property type="entry name" value="ACETOLACTATE SYNTHASE SMALL SUBUNIT"/>
    <property type="match status" value="1"/>
</dbReference>
<dbReference type="CDD" id="cd04878">
    <property type="entry name" value="ACT_AHAS"/>
    <property type="match status" value="1"/>
</dbReference>
<dbReference type="GO" id="GO:0009097">
    <property type="term" value="P:isoleucine biosynthetic process"/>
    <property type="evidence" value="ECO:0007669"/>
    <property type="project" value="UniProtKB-UniRule"/>
</dbReference>
<organism evidence="10 11">
    <name type="scientific">Campylobacter corcagiensis</name>
    <dbReference type="NCBI Taxonomy" id="1448857"/>
    <lineage>
        <taxon>Bacteria</taxon>
        <taxon>Pseudomonadati</taxon>
        <taxon>Campylobacterota</taxon>
        <taxon>Epsilonproteobacteria</taxon>
        <taxon>Campylobacterales</taxon>
        <taxon>Campylobacteraceae</taxon>
        <taxon>Campylobacter</taxon>
    </lineage>
</organism>
<dbReference type="InterPro" id="IPR045865">
    <property type="entry name" value="ACT-like_dom_sf"/>
</dbReference>
<feature type="domain" description="ACT" evidence="9">
    <location>
        <begin position="5"/>
        <end position="79"/>
    </location>
</feature>
<reference evidence="10 11" key="1">
    <citation type="submission" date="2020-10" db="EMBL/GenBank/DDBJ databases">
        <title>Campylobacter and Helicobacter PacBio genomes.</title>
        <authorList>
            <person name="Lane C."/>
        </authorList>
    </citation>
    <scope>NUCLEOTIDE SEQUENCE [LARGE SCALE GENOMIC DNA]</scope>
    <source>
        <strain evidence="10 11">2016D-0077</strain>
    </source>
</reference>
<dbReference type="InterPro" id="IPR054480">
    <property type="entry name" value="AHAS_small-like_ACT"/>
</dbReference>
<dbReference type="GO" id="GO:0003984">
    <property type="term" value="F:acetolactate synthase activity"/>
    <property type="evidence" value="ECO:0007669"/>
    <property type="project" value="UniProtKB-UniRule"/>
</dbReference>
<evidence type="ECO:0000256" key="8">
    <source>
        <dbReference type="RuleBase" id="RU368092"/>
    </source>
</evidence>
<dbReference type="PANTHER" id="PTHR30239:SF0">
    <property type="entry name" value="ACETOLACTATE SYNTHASE SMALL SUBUNIT 1, CHLOROPLASTIC"/>
    <property type="match status" value="1"/>
</dbReference>
<evidence type="ECO:0000256" key="2">
    <source>
        <dbReference type="ARBA" id="ARBA00005025"/>
    </source>
</evidence>
<dbReference type="GO" id="GO:1990610">
    <property type="term" value="F:acetolactate synthase regulator activity"/>
    <property type="evidence" value="ECO:0007669"/>
    <property type="project" value="UniProtKB-UniRule"/>
</dbReference>
<dbReference type="UniPathway" id="UPA00049">
    <property type="reaction ID" value="UER00059"/>
</dbReference>
<dbReference type="NCBIfam" id="NF008864">
    <property type="entry name" value="PRK11895.1"/>
    <property type="match status" value="1"/>
</dbReference>
<dbReference type="EC" id="2.2.1.6" evidence="8"/>
<dbReference type="AlphaFoldDB" id="A0A7M1LF07"/>
<dbReference type="InterPro" id="IPR019455">
    <property type="entry name" value="Acetolactate_synth_ssu_C"/>
</dbReference>
<dbReference type="Gene3D" id="3.30.70.1150">
    <property type="entry name" value="ACT-like. Chain A, domain 2"/>
    <property type="match status" value="1"/>
</dbReference>
<dbReference type="RefSeq" id="WP_025803520.1">
    <property type="nucleotide sequence ID" value="NZ_CP053842.1"/>
</dbReference>
<evidence type="ECO:0000256" key="1">
    <source>
        <dbReference type="ARBA" id="ARBA00004974"/>
    </source>
</evidence>
<comment type="function">
    <text evidence="8">Catalyzes the conversion of 2 pyruvate molecules into acetolactate in the first common step of the biosynthetic pathway of the branched-amino acids such as leucine, isoleucine, and valine.</text>
</comment>
<gene>
    <name evidence="10" type="primary">ilvN</name>
    <name evidence="10" type="ORF">IMC76_08100</name>
</gene>
<comment type="subunit">
    <text evidence="4 8">Dimer of large and small chains.</text>
</comment>
<dbReference type="OrthoDB" id="9787365at2"/>
<dbReference type="Pfam" id="PF22629">
    <property type="entry name" value="ACT_AHAS_ss"/>
    <property type="match status" value="1"/>
</dbReference>
<keyword evidence="11" id="KW-1185">Reference proteome</keyword>
<dbReference type="Gene3D" id="3.30.70.260">
    <property type="match status" value="1"/>
</dbReference>
<evidence type="ECO:0000256" key="4">
    <source>
        <dbReference type="ARBA" id="ARBA00011744"/>
    </source>
</evidence>
<dbReference type="GO" id="GO:0009099">
    <property type="term" value="P:L-valine biosynthetic process"/>
    <property type="evidence" value="ECO:0007669"/>
    <property type="project" value="UniProtKB-UniRule"/>
</dbReference>
<dbReference type="PROSITE" id="PS51671">
    <property type="entry name" value="ACT"/>
    <property type="match status" value="1"/>
</dbReference>
<dbReference type="SUPFAM" id="SSF55021">
    <property type="entry name" value="ACT-like"/>
    <property type="match status" value="2"/>
</dbReference>